<evidence type="ECO:0000313" key="1">
    <source>
        <dbReference type="EMBL" id="MQS36472.1"/>
    </source>
</evidence>
<organism evidence="1 2">
    <name type="scientific">Streptomyces katsurahamanus</name>
    <dbReference type="NCBI Taxonomy" id="2577098"/>
    <lineage>
        <taxon>Bacteria</taxon>
        <taxon>Bacillati</taxon>
        <taxon>Actinomycetota</taxon>
        <taxon>Actinomycetes</taxon>
        <taxon>Kitasatosporales</taxon>
        <taxon>Streptomycetaceae</taxon>
        <taxon>Streptomyces</taxon>
    </lineage>
</organism>
<reference evidence="1 2" key="1">
    <citation type="submission" date="2019-06" db="EMBL/GenBank/DDBJ databases">
        <title>Comparative genomics and metabolomics analyses of clavulanic acid producing Streptomyces species provides insight into specialized metabolism and evolution of beta-lactam biosynthetic gene clusters.</title>
        <authorList>
            <person name="Moore M.A."/>
            <person name="Cruz-Morales P."/>
            <person name="Barona Gomez F."/>
            <person name="Kapil T."/>
        </authorList>
    </citation>
    <scope>NUCLEOTIDE SEQUENCE [LARGE SCALE GENOMIC DNA]</scope>
    <source>
        <strain evidence="1 2">T-272</strain>
    </source>
</reference>
<proteinExistence type="predicted"/>
<protein>
    <submittedName>
        <fullName evidence="1">Uncharacterized protein</fullName>
    </submittedName>
</protein>
<accession>A0ABW9NT32</accession>
<dbReference type="EMBL" id="VDEQ01000134">
    <property type="protein sequence ID" value="MQS36472.1"/>
    <property type="molecule type" value="Genomic_DNA"/>
</dbReference>
<dbReference type="Proteomes" id="UP000460558">
    <property type="component" value="Unassembled WGS sequence"/>
</dbReference>
<comment type="caution">
    <text evidence="1">The sequence shown here is derived from an EMBL/GenBank/DDBJ whole genome shotgun (WGS) entry which is preliminary data.</text>
</comment>
<dbReference type="RefSeq" id="WP_153483193.1">
    <property type="nucleotide sequence ID" value="NZ_VDEQ01000134.1"/>
</dbReference>
<gene>
    <name evidence="1" type="ORF">FFZ77_12895</name>
</gene>
<evidence type="ECO:0000313" key="2">
    <source>
        <dbReference type="Proteomes" id="UP000460558"/>
    </source>
</evidence>
<sequence>MNGAGDVRGVRAARIVAGQTRVRLELTRPLVFTRPLGRTEEAQTIRFHADDPRALVGALRPPSLT</sequence>
<name>A0ABW9NT32_9ACTN</name>
<keyword evidence="2" id="KW-1185">Reference proteome</keyword>